<feature type="non-terminal residue" evidence="4">
    <location>
        <position position="1"/>
    </location>
</feature>
<gene>
    <name evidence="4" type="ORF">ANCDUO_26450</name>
</gene>
<dbReference type="EC" id="3.6.5.2" evidence="1"/>
<comment type="catalytic activity">
    <reaction evidence="3">
        <text>GTP + H2O = GDP + phosphate + H(+)</text>
        <dbReference type="Rhea" id="RHEA:19669"/>
        <dbReference type="ChEBI" id="CHEBI:15377"/>
        <dbReference type="ChEBI" id="CHEBI:15378"/>
        <dbReference type="ChEBI" id="CHEBI:37565"/>
        <dbReference type="ChEBI" id="CHEBI:43474"/>
        <dbReference type="ChEBI" id="CHEBI:58189"/>
        <dbReference type="EC" id="3.6.5.2"/>
    </reaction>
</comment>
<evidence type="ECO:0000256" key="3">
    <source>
        <dbReference type="ARBA" id="ARBA00048098"/>
    </source>
</evidence>
<dbReference type="AlphaFoldDB" id="A0A0C2C1T0"/>
<name>A0A0C2C1T0_9BILA</name>
<evidence type="ECO:0000313" key="4">
    <source>
        <dbReference type="EMBL" id="KIH43542.1"/>
    </source>
</evidence>
<reference evidence="4 5" key="1">
    <citation type="submission" date="2013-12" db="EMBL/GenBank/DDBJ databases">
        <title>Draft genome of the parsitic nematode Ancylostoma duodenale.</title>
        <authorList>
            <person name="Mitreva M."/>
        </authorList>
    </citation>
    <scope>NUCLEOTIDE SEQUENCE [LARGE SCALE GENOMIC DNA]</scope>
    <source>
        <strain evidence="4 5">Zhejiang</strain>
    </source>
</reference>
<evidence type="ECO:0000256" key="1">
    <source>
        <dbReference type="ARBA" id="ARBA00011984"/>
    </source>
</evidence>
<protein>
    <recommendedName>
        <fullName evidence="1">small monomeric GTPase</fullName>
        <ecNumber evidence="1">3.6.5.2</ecNumber>
    </recommendedName>
</protein>
<dbReference type="InterPro" id="IPR051065">
    <property type="entry name" value="Ras-related_GTPase"/>
</dbReference>
<keyword evidence="2" id="KW-0378">Hydrolase</keyword>
<dbReference type="Gene3D" id="3.40.50.300">
    <property type="entry name" value="P-loop containing nucleotide triphosphate hydrolases"/>
    <property type="match status" value="1"/>
</dbReference>
<feature type="non-terminal residue" evidence="4">
    <location>
        <position position="93"/>
    </location>
</feature>
<dbReference type="PANTHER" id="PTHR45704">
    <property type="entry name" value="RAS-LIKE FAMILY MEMBER 11"/>
    <property type="match status" value="1"/>
</dbReference>
<accession>A0A0C2C1T0</accession>
<evidence type="ECO:0000256" key="2">
    <source>
        <dbReference type="ARBA" id="ARBA00022801"/>
    </source>
</evidence>
<sequence length="93" mass="10079">IFARRAQHLVCSLPVPPSLAAKGPACVILFHPQDPLAVAFDRVRTEQPLTSMRSTTALREMHVALVGMAGSGKSAIAVKYITKRFIGEYDSTL</sequence>
<keyword evidence="5" id="KW-1185">Reference proteome</keyword>
<dbReference type="OrthoDB" id="18798at2759"/>
<dbReference type="InterPro" id="IPR027417">
    <property type="entry name" value="P-loop_NTPase"/>
</dbReference>
<evidence type="ECO:0000313" key="5">
    <source>
        <dbReference type="Proteomes" id="UP000054047"/>
    </source>
</evidence>
<dbReference type="EMBL" id="KN784986">
    <property type="protein sequence ID" value="KIH43542.1"/>
    <property type="molecule type" value="Genomic_DNA"/>
</dbReference>
<proteinExistence type="predicted"/>
<dbReference type="GO" id="GO:0003925">
    <property type="term" value="F:G protein activity"/>
    <property type="evidence" value="ECO:0007669"/>
    <property type="project" value="UniProtKB-EC"/>
</dbReference>
<dbReference type="Proteomes" id="UP000054047">
    <property type="component" value="Unassembled WGS sequence"/>
</dbReference>
<dbReference type="SUPFAM" id="SSF52540">
    <property type="entry name" value="P-loop containing nucleoside triphosphate hydrolases"/>
    <property type="match status" value="1"/>
</dbReference>
<organism evidence="4 5">
    <name type="scientific">Ancylostoma duodenale</name>
    <dbReference type="NCBI Taxonomy" id="51022"/>
    <lineage>
        <taxon>Eukaryota</taxon>
        <taxon>Metazoa</taxon>
        <taxon>Ecdysozoa</taxon>
        <taxon>Nematoda</taxon>
        <taxon>Chromadorea</taxon>
        <taxon>Rhabditida</taxon>
        <taxon>Rhabditina</taxon>
        <taxon>Rhabditomorpha</taxon>
        <taxon>Strongyloidea</taxon>
        <taxon>Ancylostomatidae</taxon>
        <taxon>Ancylostomatinae</taxon>
        <taxon>Ancylostoma</taxon>
    </lineage>
</organism>